<keyword evidence="6" id="KW-0675">Receptor</keyword>
<sequence>MSSNISKLNNRKKEVTKCSIFGQNRSNYTAEPSSIGCGQNSSRESYLITKKAVDNYEMEAKTAKESDNNLSIAKSICHMQIPECTMQNASRNIDHLEETKVKFVKNFLLQDLSISLVSQESPKFECQPLSSDRQFYSQGEVKPISSPEVIEVRCSSDDHASLSHSSLNTCLHFNTGDVFLRRDEIANTIESAPTKEDLTADLIDKFEESSQSGGGLEPELWNSLDAIVGPSNENKKALVKPNVSATVSFAEIVDKTLAITSEEPNQGEILISDNLTYEQRHSGDKEFYQSNQGLMHGAISRVPIQPLIKSDRNQTSKDYCSEKLNCKASDNNAIQASVEPYETGQASSSWSHRRSIKSFKETPDFHNMKTAAMLFAVTVVYILTLLPAITMALGLVRVHLVIFYMYYLNNVVNPIIYGFMNPRFRADVKQQVMCRRPPS</sequence>
<dbReference type="OrthoDB" id="6076970at2759"/>
<evidence type="ECO:0000313" key="9">
    <source>
        <dbReference type="EMBL" id="VEL10918.1"/>
    </source>
</evidence>
<evidence type="ECO:0000256" key="4">
    <source>
        <dbReference type="ARBA" id="ARBA00023040"/>
    </source>
</evidence>
<dbReference type="SUPFAM" id="SSF81321">
    <property type="entry name" value="Family A G protein-coupled receptor-like"/>
    <property type="match status" value="1"/>
</dbReference>
<reference evidence="9" key="1">
    <citation type="submission" date="2018-11" db="EMBL/GenBank/DDBJ databases">
        <authorList>
            <consortium name="Pathogen Informatics"/>
        </authorList>
    </citation>
    <scope>NUCLEOTIDE SEQUENCE</scope>
</reference>
<dbReference type="GO" id="GO:0004930">
    <property type="term" value="F:G protein-coupled receptor activity"/>
    <property type="evidence" value="ECO:0007669"/>
    <property type="project" value="UniProtKB-KW"/>
</dbReference>
<dbReference type="GO" id="GO:0005886">
    <property type="term" value="C:plasma membrane"/>
    <property type="evidence" value="ECO:0007669"/>
    <property type="project" value="TreeGrafter"/>
</dbReference>
<name>A0A3S5B1X8_9PLAT</name>
<evidence type="ECO:0000256" key="3">
    <source>
        <dbReference type="ARBA" id="ARBA00022989"/>
    </source>
</evidence>
<organism evidence="9 10">
    <name type="scientific">Protopolystoma xenopodis</name>
    <dbReference type="NCBI Taxonomy" id="117903"/>
    <lineage>
        <taxon>Eukaryota</taxon>
        <taxon>Metazoa</taxon>
        <taxon>Spiralia</taxon>
        <taxon>Lophotrochozoa</taxon>
        <taxon>Platyhelminthes</taxon>
        <taxon>Monogenea</taxon>
        <taxon>Polyopisthocotylea</taxon>
        <taxon>Polystomatidea</taxon>
        <taxon>Polystomatidae</taxon>
        <taxon>Protopolystoma</taxon>
    </lineage>
</organism>
<dbReference type="Proteomes" id="UP000784294">
    <property type="component" value="Unassembled WGS sequence"/>
</dbReference>
<dbReference type="EMBL" id="CAAALY010010291">
    <property type="protein sequence ID" value="VEL10918.1"/>
    <property type="molecule type" value="Genomic_DNA"/>
</dbReference>
<dbReference type="Gene3D" id="1.20.1070.10">
    <property type="entry name" value="Rhodopsin 7-helix transmembrane proteins"/>
    <property type="match status" value="1"/>
</dbReference>
<dbReference type="PANTHER" id="PTHR24243:SF224">
    <property type="entry name" value="G-PROTEIN COUPLED RECEPTOR 19-RELATED"/>
    <property type="match status" value="1"/>
</dbReference>
<keyword evidence="5 8" id="KW-0472">Membrane</keyword>
<accession>A0A3S5B1X8</accession>
<keyword evidence="2 8" id="KW-0812">Transmembrane</keyword>
<feature type="transmembrane region" description="Helical" evidence="8">
    <location>
        <begin position="401"/>
        <end position="420"/>
    </location>
</feature>
<keyword evidence="3 8" id="KW-1133">Transmembrane helix</keyword>
<evidence type="ECO:0000256" key="8">
    <source>
        <dbReference type="SAM" id="Phobius"/>
    </source>
</evidence>
<dbReference type="AlphaFoldDB" id="A0A3S5B1X8"/>
<evidence type="ECO:0008006" key="11">
    <source>
        <dbReference type="Google" id="ProtNLM"/>
    </source>
</evidence>
<evidence type="ECO:0000256" key="2">
    <source>
        <dbReference type="ARBA" id="ARBA00022692"/>
    </source>
</evidence>
<evidence type="ECO:0000256" key="7">
    <source>
        <dbReference type="ARBA" id="ARBA00023224"/>
    </source>
</evidence>
<protein>
    <recommendedName>
        <fullName evidence="11">G-protein coupled receptors family 1 profile domain-containing protein</fullName>
    </recommendedName>
</protein>
<evidence type="ECO:0000256" key="5">
    <source>
        <dbReference type="ARBA" id="ARBA00023136"/>
    </source>
</evidence>
<dbReference type="PANTHER" id="PTHR24243">
    <property type="entry name" value="G-PROTEIN COUPLED RECEPTOR"/>
    <property type="match status" value="1"/>
</dbReference>
<evidence type="ECO:0000256" key="6">
    <source>
        <dbReference type="ARBA" id="ARBA00023170"/>
    </source>
</evidence>
<dbReference type="PRINTS" id="PR00237">
    <property type="entry name" value="GPCRRHODOPSN"/>
</dbReference>
<evidence type="ECO:0000313" key="10">
    <source>
        <dbReference type="Proteomes" id="UP000784294"/>
    </source>
</evidence>
<comment type="caution">
    <text evidence="9">The sequence shown here is derived from an EMBL/GenBank/DDBJ whole genome shotgun (WGS) entry which is preliminary data.</text>
</comment>
<evidence type="ECO:0000256" key="1">
    <source>
        <dbReference type="ARBA" id="ARBA00004141"/>
    </source>
</evidence>
<keyword evidence="7" id="KW-0807">Transducer</keyword>
<feature type="transmembrane region" description="Helical" evidence="8">
    <location>
        <begin position="372"/>
        <end position="395"/>
    </location>
</feature>
<keyword evidence="10" id="KW-1185">Reference proteome</keyword>
<comment type="subcellular location">
    <subcellularLocation>
        <location evidence="1">Membrane</location>
        <topology evidence="1">Multi-pass membrane protein</topology>
    </subcellularLocation>
</comment>
<dbReference type="InterPro" id="IPR000276">
    <property type="entry name" value="GPCR_Rhodpsn"/>
</dbReference>
<dbReference type="CDD" id="cd00637">
    <property type="entry name" value="7tm_classA_rhodopsin-like"/>
    <property type="match status" value="1"/>
</dbReference>
<gene>
    <name evidence="9" type="ORF">PXEA_LOCUS4358</name>
</gene>
<proteinExistence type="predicted"/>
<keyword evidence="4" id="KW-0297">G-protein coupled receptor</keyword>